<dbReference type="Pfam" id="PF08666">
    <property type="entry name" value="SAF"/>
    <property type="match status" value="1"/>
</dbReference>
<dbReference type="SUPFAM" id="SSF51569">
    <property type="entry name" value="Aldolase"/>
    <property type="match status" value="1"/>
</dbReference>
<dbReference type="Gene3D" id="3.90.1210.10">
    <property type="entry name" value="Antifreeze-like/N-acetylneuraminic acid synthase C-terminal domain"/>
    <property type="match status" value="1"/>
</dbReference>
<proteinExistence type="predicted"/>
<evidence type="ECO:0000259" key="1">
    <source>
        <dbReference type="PROSITE" id="PS50844"/>
    </source>
</evidence>
<dbReference type="InterPro" id="IPR051690">
    <property type="entry name" value="PseI-like"/>
</dbReference>
<dbReference type="InterPro" id="IPR013132">
    <property type="entry name" value="PseI/NeuA/B-like_N"/>
</dbReference>
<name>A0ABV4TYZ5_9GAMM</name>
<dbReference type="RefSeq" id="WP_373657345.1">
    <property type="nucleotide sequence ID" value="NZ_JBGUAW010000017.1"/>
</dbReference>
<dbReference type="InterPro" id="IPR006190">
    <property type="entry name" value="SAF_AFP_Neu5Ac"/>
</dbReference>
<dbReference type="CDD" id="cd11615">
    <property type="entry name" value="SAF_NeuB_like"/>
    <property type="match status" value="1"/>
</dbReference>
<dbReference type="PROSITE" id="PS50844">
    <property type="entry name" value="AFP_LIKE"/>
    <property type="match status" value="1"/>
</dbReference>
<dbReference type="InterPro" id="IPR036732">
    <property type="entry name" value="AFP_Neu5c_C_sf"/>
</dbReference>
<feature type="domain" description="AFP-like" evidence="1">
    <location>
        <begin position="301"/>
        <end position="357"/>
    </location>
</feature>
<gene>
    <name evidence="2" type="ORF">ACERLL_17255</name>
</gene>
<comment type="caution">
    <text evidence="2">The sequence shown here is derived from an EMBL/GenBank/DDBJ whole genome shotgun (WGS) entry which is preliminary data.</text>
</comment>
<dbReference type="InterPro" id="IPR013974">
    <property type="entry name" value="SAF"/>
</dbReference>
<accession>A0ABV4TYZ5</accession>
<dbReference type="SMART" id="SM00858">
    <property type="entry name" value="SAF"/>
    <property type="match status" value="1"/>
</dbReference>
<evidence type="ECO:0000313" key="3">
    <source>
        <dbReference type="Proteomes" id="UP001575181"/>
    </source>
</evidence>
<dbReference type="PANTHER" id="PTHR42966:SF1">
    <property type="entry name" value="SIALIC ACID SYNTHASE"/>
    <property type="match status" value="1"/>
</dbReference>
<dbReference type="Gene3D" id="3.20.20.70">
    <property type="entry name" value="Aldolase class I"/>
    <property type="match status" value="1"/>
</dbReference>
<dbReference type="InterPro" id="IPR057736">
    <property type="entry name" value="SAF_PseI/NeuA/NeuB"/>
</dbReference>
<dbReference type="PANTHER" id="PTHR42966">
    <property type="entry name" value="N-ACETYLNEURAMINATE SYNTHASE"/>
    <property type="match status" value="1"/>
</dbReference>
<dbReference type="EMBL" id="JBGUAW010000017">
    <property type="protein sequence ID" value="MFA9462556.1"/>
    <property type="molecule type" value="Genomic_DNA"/>
</dbReference>
<reference evidence="2 3" key="1">
    <citation type="submission" date="2024-08" db="EMBL/GenBank/DDBJ databases">
        <title>Whole-genome sequencing of halo(alkali)philic microorganisms from hypersaline lakes.</title>
        <authorList>
            <person name="Sorokin D.Y."/>
            <person name="Merkel A.Y."/>
            <person name="Messina E."/>
            <person name="Yakimov M."/>
        </authorList>
    </citation>
    <scope>NUCLEOTIDE SEQUENCE [LARGE SCALE GENOMIC DNA]</scope>
    <source>
        <strain evidence="2 3">Cl-TMA</strain>
    </source>
</reference>
<dbReference type="Pfam" id="PF03102">
    <property type="entry name" value="NeuB"/>
    <property type="match status" value="1"/>
</dbReference>
<dbReference type="Proteomes" id="UP001575181">
    <property type="component" value="Unassembled WGS sequence"/>
</dbReference>
<dbReference type="SUPFAM" id="SSF51269">
    <property type="entry name" value="AFP III-like domain"/>
    <property type="match status" value="1"/>
</dbReference>
<organism evidence="2 3">
    <name type="scientific">Thiohalorhabdus methylotrophus</name>
    <dbReference type="NCBI Taxonomy" id="3242694"/>
    <lineage>
        <taxon>Bacteria</taxon>
        <taxon>Pseudomonadati</taxon>
        <taxon>Pseudomonadota</taxon>
        <taxon>Gammaproteobacteria</taxon>
        <taxon>Thiohalorhabdales</taxon>
        <taxon>Thiohalorhabdaceae</taxon>
        <taxon>Thiohalorhabdus</taxon>
    </lineage>
</organism>
<protein>
    <submittedName>
        <fullName evidence="2">N-acetylneuraminate synthase family protein</fullName>
    </submittedName>
</protein>
<evidence type="ECO:0000313" key="2">
    <source>
        <dbReference type="EMBL" id="MFA9462556.1"/>
    </source>
</evidence>
<keyword evidence="3" id="KW-1185">Reference proteome</keyword>
<dbReference type="InterPro" id="IPR013785">
    <property type="entry name" value="Aldolase_TIM"/>
</dbReference>
<sequence>MKIEVMRKENVIQVGDRSIGPSHSSFIVAEVGINHNGDMALARESIAAAAEAGADSVKFQNYRTEDFVSDRALMFEYTSRGEKVVEPQYDMFKRCELDRDQLAMLKEEADRHGLDFHSTPTSVEGIRDLQAIGCSLLKNGSDYLTHLDLIGSMGETGMATVLSTGMATLGEIDDAVRAFRETGNEQLILLHCTSSYPTPPEEVNLARLPVLGDVFDVPVGLSDHTAGTTAATGAAYMGGCWIEKHFTLDRNLPGPDHWFSMDPDELRTLVAKVREAEKMVGSACIGPTKSEAFGRRDFRLSCVAVDDLPAGHVLAPEDITFRRPGTGVAPAQASLLVGRKLSSAAPRGHVFTVDDFE</sequence>